<dbReference type="RefSeq" id="WP_250859316.1">
    <property type="nucleotide sequence ID" value="NZ_JAGSOJ010000002.1"/>
</dbReference>
<dbReference type="PANTHER" id="PTHR30576:SF0">
    <property type="entry name" value="UNDECAPRENYL-PHOSPHATE N-ACETYLGALACTOSAMINYL 1-PHOSPHATE TRANSFERASE-RELATED"/>
    <property type="match status" value="1"/>
</dbReference>
<keyword evidence="3 9" id="KW-0808">Transferase</keyword>
<comment type="similarity">
    <text evidence="2">Belongs to the bacterial sugar transferase family.</text>
</comment>
<sequence length="498" mass="58031">MIKETQKQLNRIQVLLDCFCIILSVILAWLLRFESGIIDLNGKPLPFSNYFNHTFILVPLFLVLFNKFNMYKPKRLKGIFVEFSNIININIIGIIIYTLILYFSKAVDFSRYFIILFGGFNILLLTAERVTIRLVLRKIRKKGSNLKHIIILGNSEISKGFTGKIQKNKHWGYNIVGIFSDNVNKRNENKIGRKVQTEAEKQVAASIDTLKYQNSMIKDLNNKTNSLSGDFNDFKQYISKNRVDEVFIAIALEEYSKLGELINSCEQNGIRAKIIPDYYKYIPAKPYVEEVDGLPIINIRYVPLDNIMNKLPKRIFDILVSSICLVLASPVLIFTALTIKITSPGPILFKQERVGLNRQKFNMYKFRSMHVQKDEDEKVEWTTKNDPRKTKFGSFIRKTSIDELPQFINVLKGDMSIIGPRPERPYFVDKFKEQIPKYMIKHHVRPGITGWAQVNGFRGDTSIKKRIEHDIYYIENWTFGFDLKIFFMTFVRGFRNAY</sequence>
<keyword evidence="4 7" id="KW-0812">Transmembrane</keyword>
<dbReference type="NCBIfam" id="TIGR03025">
    <property type="entry name" value="EPS_sugtrans"/>
    <property type="match status" value="1"/>
</dbReference>
<feature type="transmembrane region" description="Helical" evidence="7">
    <location>
        <begin position="80"/>
        <end position="103"/>
    </location>
</feature>
<evidence type="ECO:0000313" key="10">
    <source>
        <dbReference type="Proteomes" id="UP001056429"/>
    </source>
</evidence>
<accession>A0A9J6P261</accession>
<evidence type="ECO:0000256" key="4">
    <source>
        <dbReference type="ARBA" id="ARBA00022692"/>
    </source>
</evidence>
<evidence type="ECO:0000256" key="2">
    <source>
        <dbReference type="ARBA" id="ARBA00006464"/>
    </source>
</evidence>
<organism evidence="9 10">
    <name type="scientific">Oceanirhabdus seepicola</name>
    <dbReference type="NCBI Taxonomy" id="2828781"/>
    <lineage>
        <taxon>Bacteria</taxon>
        <taxon>Bacillati</taxon>
        <taxon>Bacillota</taxon>
        <taxon>Clostridia</taxon>
        <taxon>Eubacteriales</taxon>
        <taxon>Clostridiaceae</taxon>
        <taxon>Oceanirhabdus</taxon>
    </lineage>
</organism>
<evidence type="ECO:0000256" key="6">
    <source>
        <dbReference type="ARBA" id="ARBA00023136"/>
    </source>
</evidence>
<comment type="subcellular location">
    <subcellularLocation>
        <location evidence="1">Membrane</location>
        <topology evidence="1">Multi-pass membrane protein</topology>
    </subcellularLocation>
</comment>
<evidence type="ECO:0000256" key="5">
    <source>
        <dbReference type="ARBA" id="ARBA00022989"/>
    </source>
</evidence>
<keyword evidence="5 7" id="KW-1133">Transmembrane helix</keyword>
<dbReference type="EC" id="2.7.8.31" evidence="9"/>
<dbReference type="GO" id="GO:0089702">
    <property type="term" value="F:undecaprenyl-phosphate glucose phosphotransferase activity"/>
    <property type="evidence" value="ECO:0007669"/>
    <property type="project" value="UniProtKB-EC"/>
</dbReference>
<evidence type="ECO:0000256" key="1">
    <source>
        <dbReference type="ARBA" id="ARBA00004141"/>
    </source>
</evidence>
<dbReference type="Gene3D" id="3.40.50.720">
    <property type="entry name" value="NAD(P)-binding Rossmann-like Domain"/>
    <property type="match status" value="1"/>
</dbReference>
<comment type="caution">
    <text evidence="9">The sequence shown here is derived from an EMBL/GenBank/DDBJ whole genome shotgun (WGS) entry which is preliminary data.</text>
</comment>
<reference evidence="9" key="1">
    <citation type="journal article" date="2021" name="mSystems">
        <title>Bacteria and Archaea Synergistically Convert Glycine Betaine to Biogenic Methane in the Formosa Cold Seep of the South China Sea.</title>
        <authorList>
            <person name="Li L."/>
            <person name="Zhang W."/>
            <person name="Zhang S."/>
            <person name="Song L."/>
            <person name="Sun Q."/>
            <person name="Zhang H."/>
            <person name="Xiang H."/>
            <person name="Dong X."/>
        </authorList>
    </citation>
    <scope>NUCLEOTIDE SEQUENCE</scope>
    <source>
        <strain evidence="9">ZWT</strain>
    </source>
</reference>
<feature type="domain" description="Bacterial sugar transferase" evidence="8">
    <location>
        <begin position="313"/>
        <end position="492"/>
    </location>
</feature>
<keyword evidence="6 7" id="KW-0472">Membrane</keyword>
<evidence type="ECO:0000256" key="7">
    <source>
        <dbReference type="SAM" id="Phobius"/>
    </source>
</evidence>
<proteinExistence type="inferred from homology"/>
<evidence type="ECO:0000259" key="8">
    <source>
        <dbReference type="Pfam" id="PF02397"/>
    </source>
</evidence>
<dbReference type="Proteomes" id="UP001056429">
    <property type="component" value="Unassembled WGS sequence"/>
</dbReference>
<reference evidence="9" key="2">
    <citation type="submission" date="2021-04" db="EMBL/GenBank/DDBJ databases">
        <authorList>
            <person name="Dong X."/>
        </authorList>
    </citation>
    <scope>NUCLEOTIDE SEQUENCE</scope>
    <source>
        <strain evidence="9">ZWT</strain>
    </source>
</reference>
<dbReference type="EMBL" id="JAGSOJ010000002">
    <property type="protein sequence ID" value="MCM1990278.1"/>
    <property type="molecule type" value="Genomic_DNA"/>
</dbReference>
<feature type="transmembrane region" description="Helical" evidence="7">
    <location>
        <begin position="318"/>
        <end position="339"/>
    </location>
</feature>
<dbReference type="InterPro" id="IPR003362">
    <property type="entry name" value="Bact_transf"/>
</dbReference>
<dbReference type="Pfam" id="PF02397">
    <property type="entry name" value="Bac_transf"/>
    <property type="match status" value="1"/>
</dbReference>
<dbReference type="InterPro" id="IPR017473">
    <property type="entry name" value="Undecaprenyl-P_gluc_Ptfrase"/>
</dbReference>
<feature type="transmembrane region" description="Helical" evidence="7">
    <location>
        <begin position="50"/>
        <end position="68"/>
    </location>
</feature>
<evidence type="ECO:0000256" key="3">
    <source>
        <dbReference type="ARBA" id="ARBA00022679"/>
    </source>
</evidence>
<keyword evidence="10" id="KW-1185">Reference proteome</keyword>
<feature type="transmembrane region" description="Helical" evidence="7">
    <location>
        <begin position="12"/>
        <end position="30"/>
    </location>
</feature>
<dbReference type="AlphaFoldDB" id="A0A9J6P261"/>
<dbReference type="InterPro" id="IPR017475">
    <property type="entry name" value="EPS_sugar_tfrase"/>
</dbReference>
<dbReference type="Pfam" id="PF13727">
    <property type="entry name" value="CoA_binding_3"/>
    <property type="match status" value="1"/>
</dbReference>
<dbReference type="PANTHER" id="PTHR30576">
    <property type="entry name" value="COLANIC BIOSYNTHESIS UDP-GLUCOSE LIPID CARRIER TRANSFERASE"/>
    <property type="match status" value="1"/>
</dbReference>
<protein>
    <submittedName>
        <fullName evidence="9">Undecaprenyl-phosphate glucose phosphotransferase</fullName>
        <ecNumber evidence="9">2.7.8.31</ecNumber>
    </submittedName>
</protein>
<dbReference type="GO" id="GO:0016020">
    <property type="term" value="C:membrane"/>
    <property type="evidence" value="ECO:0007669"/>
    <property type="project" value="UniProtKB-SubCell"/>
</dbReference>
<dbReference type="NCBIfam" id="TIGR03023">
    <property type="entry name" value="WcaJ_sugtrans"/>
    <property type="match status" value="1"/>
</dbReference>
<feature type="transmembrane region" description="Helical" evidence="7">
    <location>
        <begin position="109"/>
        <end position="132"/>
    </location>
</feature>
<gene>
    <name evidence="9" type="ORF">KDK92_11080</name>
</gene>
<evidence type="ECO:0000313" key="9">
    <source>
        <dbReference type="EMBL" id="MCM1990278.1"/>
    </source>
</evidence>
<name>A0A9J6P261_9CLOT</name>